<evidence type="ECO:0000313" key="2">
    <source>
        <dbReference type="Proteomes" id="UP000017861"/>
    </source>
</evidence>
<sequence length="107" mass="11246">MKGTRRHVEEWAGVAPCLCAEPPLGARCPGRARNTFPATPTGACHAVYAPSFSSWASLQYGLLTAVKKSTCQIGLSSCGRDRAIMASSSAASLRGIPQCDGEDVKFT</sequence>
<dbReference type="EMBL" id="AYLP01000490">
    <property type="protein sequence ID" value="ESS60365.1"/>
    <property type="molecule type" value="Genomic_DNA"/>
</dbReference>
<dbReference type="VEuPathDB" id="TriTrypDB:TCDM_12114"/>
<dbReference type="Proteomes" id="UP000017861">
    <property type="component" value="Unassembled WGS sequence"/>
</dbReference>
<organism evidence="1 2">
    <name type="scientific">Trypanosoma cruzi Dm28c</name>
    <dbReference type="NCBI Taxonomy" id="1416333"/>
    <lineage>
        <taxon>Eukaryota</taxon>
        <taxon>Discoba</taxon>
        <taxon>Euglenozoa</taxon>
        <taxon>Kinetoplastea</taxon>
        <taxon>Metakinetoplastina</taxon>
        <taxon>Trypanosomatida</taxon>
        <taxon>Trypanosomatidae</taxon>
        <taxon>Trypanosoma</taxon>
        <taxon>Schizotrypanum</taxon>
    </lineage>
</organism>
<proteinExistence type="predicted"/>
<dbReference type="AlphaFoldDB" id="V5AIB8"/>
<reference evidence="1 2" key="1">
    <citation type="journal article" date="2014" name="Genome Announc.">
        <title>Trypanosoma cruzi Clone Dm28c Draft Genome Sequence.</title>
        <authorList>
            <person name="Grisard E.C."/>
            <person name="Teixeira S.M."/>
            <person name="de Almeida L.G."/>
            <person name="Stoco P.H."/>
            <person name="Gerber A.L."/>
            <person name="Talavera-Lopez C."/>
            <person name="Lima O.C."/>
            <person name="Andersson B."/>
            <person name="de Vasconcelos A.T."/>
        </authorList>
    </citation>
    <scope>NUCLEOTIDE SEQUENCE [LARGE SCALE GENOMIC DNA]</scope>
    <source>
        <strain evidence="1 2">Dm28c</strain>
    </source>
</reference>
<comment type="caution">
    <text evidence="1">The sequence shown here is derived from an EMBL/GenBank/DDBJ whole genome shotgun (WGS) entry which is preliminary data.</text>
</comment>
<protein>
    <submittedName>
        <fullName evidence="1">Mucin-associated surface protein (MASP)</fullName>
    </submittedName>
</protein>
<evidence type="ECO:0000313" key="1">
    <source>
        <dbReference type="EMBL" id="ESS60365.1"/>
    </source>
</evidence>
<gene>
    <name evidence="1" type="ORF">TCDM_12114</name>
</gene>
<accession>V5AIB8</accession>
<name>V5AIB8_TRYCR</name>